<dbReference type="EMBL" id="CAUYUJ010002492">
    <property type="protein sequence ID" value="CAK0801020.1"/>
    <property type="molecule type" value="Genomic_DNA"/>
</dbReference>
<evidence type="ECO:0000256" key="1">
    <source>
        <dbReference type="SAM" id="MobiDB-lite"/>
    </source>
</evidence>
<proteinExistence type="predicted"/>
<sequence length="232" mass="23580">MGARAGGHHPHTSARPGPAHAEAQVGAHTPCMRRPPWPGLGCACADPGPRIGLAVIGADVQVASGASKRVLRITPSWSPPVAGALHGSQGHEGLAVRGGALLVRSADALLVRSAGALLDRSQKENRRTLRLSGPRASPAAAPNAPQGAGTGSGSWSGSRTRRAGGRKDGSRQRRSSRGPQQEGLARPCFSGARPGLGAHSASKRPGNVLRELGSPGETEDEALLEGGAPHQT</sequence>
<feature type="compositionally biased region" description="Basic residues" evidence="1">
    <location>
        <begin position="1"/>
        <end position="12"/>
    </location>
</feature>
<gene>
    <name evidence="2" type="ORF">PCOR1329_LOCUS9018</name>
</gene>
<reference evidence="2" key="1">
    <citation type="submission" date="2023-10" db="EMBL/GenBank/DDBJ databases">
        <authorList>
            <person name="Chen Y."/>
            <person name="Shah S."/>
            <person name="Dougan E. K."/>
            <person name="Thang M."/>
            <person name="Chan C."/>
        </authorList>
    </citation>
    <scope>NUCLEOTIDE SEQUENCE [LARGE SCALE GENOMIC DNA]</scope>
</reference>
<keyword evidence="3" id="KW-1185">Reference proteome</keyword>
<evidence type="ECO:0000313" key="2">
    <source>
        <dbReference type="EMBL" id="CAK0801020.1"/>
    </source>
</evidence>
<organism evidence="2 3">
    <name type="scientific">Prorocentrum cordatum</name>
    <dbReference type="NCBI Taxonomy" id="2364126"/>
    <lineage>
        <taxon>Eukaryota</taxon>
        <taxon>Sar</taxon>
        <taxon>Alveolata</taxon>
        <taxon>Dinophyceae</taxon>
        <taxon>Prorocentrales</taxon>
        <taxon>Prorocentraceae</taxon>
        <taxon>Prorocentrum</taxon>
    </lineage>
</organism>
<feature type="compositionally biased region" description="Low complexity" evidence="1">
    <location>
        <begin position="133"/>
        <end position="147"/>
    </location>
</feature>
<comment type="caution">
    <text evidence="2">The sequence shown here is derived from an EMBL/GenBank/DDBJ whole genome shotgun (WGS) entry which is preliminary data.</text>
</comment>
<accession>A0ABN9Q5K9</accession>
<protein>
    <submittedName>
        <fullName evidence="2">Uncharacterized protein</fullName>
    </submittedName>
</protein>
<name>A0ABN9Q5K9_9DINO</name>
<feature type="region of interest" description="Disordered" evidence="1">
    <location>
        <begin position="121"/>
        <end position="232"/>
    </location>
</feature>
<feature type="region of interest" description="Disordered" evidence="1">
    <location>
        <begin position="1"/>
        <end position="30"/>
    </location>
</feature>
<evidence type="ECO:0000313" key="3">
    <source>
        <dbReference type="Proteomes" id="UP001189429"/>
    </source>
</evidence>
<dbReference type="Proteomes" id="UP001189429">
    <property type="component" value="Unassembled WGS sequence"/>
</dbReference>